<evidence type="ECO:0000313" key="4">
    <source>
        <dbReference type="Proteomes" id="UP000006765"/>
    </source>
</evidence>
<dbReference type="PANTHER" id="PTHR35519">
    <property type="entry name" value="MEMBRANE PROTEINS"/>
    <property type="match status" value="1"/>
</dbReference>
<dbReference type="PANTHER" id="PTHR35519:SF2">
    <property type="entry name" value="PH DOMAIN PROTEIN"/>
    <property type="match status" value="1"/>
</dbReference>
<keyword evidence="2" id="KW-1133">Transmembrane helix</keyword>
<dbReference type="STRING" id="1231392.OCGS_0053"/>
<keyword evidence="2" id="KW-0812">Transmembrane</keyword>
<feature type="region of interest" description="Disordered" evidence="1">
    <location>
        <begin position="121"/>
        <end position="159"/>
    </location>
</feature>
<dbReference type="OrthoDB" id="513552at2"/>
<dbReference type="RefSeq" id="WP_007425206.1">
    <property type="nucleotide sequence ID" value="NZ_AMGO01000001.1"/>
</dbReference>
<keyword evidence="4" id="KW-1185">Reference proteome</keyword>
<keyword evidence="2" id="KW-0472">Membrane</keyword>
<name>K2HHB5_9RHOB</name>
<organism evidence="3 4">
    <name type="scientific">Oceaniovalibus guishaninsula JLT2003</name>
    <dbReference type="NCBI Taxonomy" id="1231392"/>
    <lineage>
        <taxon>Bacteria</taxon>
        <taxon>Pseudomonadati</taxon>
        <taxon>Pseudomonadota</taxon>
        <taxon>Alphaproteobacteria</taxon>
        <taxon>Rhodobacterales</taxon>
        <taxon>Roseobacteraceae</taxon>
        <taxon>Oceaniovalibus</taxon>
    </lineage>
</organism>
<dbReference type="Proteomes" id="UP000006765">
    <property type="component" value="Unassembled WGS sequence"/>
</dbReference>
<evidence type="ECO:0000256" key="2">
    <source>
        <dbReference type="SAM" id="Phobius"/>
    </source>
</evidence>
<gene>
    <name evidence="3" type="ORF">OCGS_0053</name>
</gene>
<evidence type="ECO:0008006" key="5">
    <source>
        <dbReference type="Google" id="ProtNLM"/>
    </source>
</evidence>
<dbReference type="EMBL" id="AMGO01000001">
    <property type="protein sequence ID" value="EKE45827.1"/>
    <property type="molecule type" value="Genomic_DNA"/>
</dbReference>
<dbReference type="AlphaFoldDB" id="K2HHB5"/>
<dbReference type="InterPro" id="IPR025187">
    <property type="entry name" value="DUF4112"/>
</dbReference>
<evidence type="ECO:0000256" key="1">
    <source>
        <dbReference type="SAM" id="MobiDB-lite"/>
    </source>
</evidence>
<dbReference type="Pfam" id="PF13430">
    <property type="entry name" value="DUF4112"/>
    <property type="match status" value="1"/>
</dbReference>
<accession>K2HHB5</accession>
<protein>
    <recommendedName>
        <fullName evidence="5">DUF4112 domain-containing protein</fullName>
    </recommendedName>
</protein>
<sequence length="159" mass="17201">MKSHDPDDRDRRLARLEKVANRMDYAFRVPVVGIRVGWDGIIGLIPVIGDAAALAPGAWIVLESHRMGAPRHILVRQGVNVALDTIIGTIPFVGDLFDVGFKSNRRNVRLLRDHFARHARSADAAASTPEGEGRLSSHHPSLGGGHPSPQPTSSSPAKK</sequence>
<dbReference type="eggNOG" id="ENOG5032RYR">
    <property type="taxonomic scope" value="Bacteria"/>
</dbReference>
<evidence type="ECO:0000313" key="3">
    <source>
        <dbReference type="EMBL" id="EKE45827.1"/>
    </source>
</evidence>
<proteinExistence type="predicted"/>
<feature type="transmembrane region" description="Helical" evidence="2">
    <location>
        <begin position="41"/>
        <end position="62"/>
    </location>
</feature>
<comment type="caution">
    <text evidence="3">The sequence shown here is derived from an EMBL/GenBank/DDBJ whole genome shotgun (WGS) entry which is preliminary data.</text>
</comment>
<reference evidence="3 4" key="1">
    <citation type="journal article" date="2012" name="J. Bacteriol.">
        <title>Draft Genome Sequence of Oceaniovalibus guishaninsula JLT2003T.</title>
        <authorList>
            <person name="Tang K."/>
            <person name="Liu K."/>
            <person name="Jiao N."/>
        </authorList>
    </citation>
    <scope>NUCLEOTIDE SEQUENCE [LARGE SCALE GENOMIC DNA]</scope>
    <source>
        <strain evidence="3 4">JLT2003</strain>
    </source>
</reference>